<dbReference type="Proteomes" id="UP000195729">
    <property type="component" value="Chromosome"/>
</dbReference>
<keyword evidence="2" id="KW-0503">Monooxygenase</keyword>
<dbReference type="GO" id="GO:0005829">
    <property type="term" value="C:cytosol"/>
    <property type="evidence" value="ECO:0007669"/>
    <property type="project" value="TreeGrafter"/>
</dbReference>
<sequence length="357" mass="40140">MQLGLFSLMTLRDHPEGVKGVMRDTQTMVQTAEEVGFDIAWFAEHHFANYSSSPSPLLMAANAAGWTSKIKLAPGVLVLPLYHPLRLAQEIAAVDAMTDGRLVVGIGTGYQQYEFDRYNVALDKKVEIFLEYWDVIEKALTEGEVEYQGEFLSIPKTTFAIQSYQKPLPQLFVTSSHPKLLSRFKKFQAVPFIAASTLGSPVLYKMADTLNQGWESIGENPVTKPLAIMQYVHVTDSYKDTREAAERARYVGRMAHHLRKAELPLDENGYIRNEGFDGEYSLDQFANNMVVGDAHLVAEKMIADIKRLNPANYTCNFQFGCMPLEKARKSLYKFSKEVIPLIEKELGPIADIGCQLK</sequence>
<accession>A0A1Y0LGB2</accession>
<dbReference type="Pfam" id="PF00296">
    <property type="entry name" value="Bac_luciferase"/>
    <property type="match status" value="1"/>
</dbReference>
<keyword evidence="1" id="KW-0560">Oxidoreductase</keyword>
<dbReference type="PANTHER" id="PTHR30137">
    <property type="entry name" value="LUCIFERASE-LIKE MONOOXYGENASE"/>
    <property type="match status" value="1"/>
</dbReference>
<reference evidence="6 7" key="1">
    <citation type="submission" date="2016-05" db="EMBL/GenBank/DDBJ databases">
        <title>Complete genome sequence of two 2,5-diketo-D-glunonic acid producing strain Tatumella citrea.</title>
        <authorList>
            <person name="Duan C."/>
            <person name="Yang J."/>
            <person name="Yang S."/>
        </authorList>
    </citation>
    <scope>NUCLEOTIDE SEQUENCE [LARGE SCALE GENOMIC DNA]</scope>
    <source>
        <strain evidence="5 6">ATCC 39140</strain>
        <strain evidence="4 7">DSM 13699</strain>
    </source>
</reference>
<dbReference type="SUPFAM" id="SSF51679">
    <property type="entry name" value="Bacterial luciferase-like"/>
    <property type="match status" value="1"/>
</dbReference>
<evidence type="ECO:0000259" key="3">
    <source>
        <dbReference type="Pfam" id="PF00296"/>
    </source>
</evidence>
<dbReference type="GO" id="GO:0016705">
    <property type="term" value="F:oxidoreductase activity, acting on paired donors, with incorporation or reduction of molecular oxygen"/>
    <property type="evidence" value="ECO:0007669"/>
    <property type="project" value="InterPro"/>
</dbReference>
<dbReference type="Proteomes" id="UP000195814">
    <property type="component" value="Chromosome"/>
</dbReference>
<dbReference type="InterPro" id="IPR011251">
    <property type="entry name" value="Luciferase-like_dom"/>
</dbReference>
<proteinExistence type="predicted"/>
<gene>
    <name evidence="4" type="ORF">A7K98_02645</name>
    <name evidence="5" type="ORF">A7K99_02645</name>
</gene>
<dbReference type="EMBL" id="CP015579">
    <property type="protein sequence ID" value="ARU92787.1"/>
    <property type="molecule type" value="Genomic_DNA"/>
</dbReference>
<dbReference type="OrthoDB" id="7903015at2"/>
<organism evidence="4 7">
    <name type="scientific">Tatumella citrea</name>
    <name type="common">Pantoea citrea</name>
    <dbReference type="NCBI Taxonomy" id="53336"/>
    <lineage>
        <taxon>Bacteria</taxon>
        <taxon>Pseudomonadati</taxon>
        <taxon>Pseudomonadota</taxon>
        <taxon>Gammaproteobacteria</taxon>
        <taxon>Enterobacterales</taxon>
        <taxon>Erwiniaceae</taxon>
        <taxon>Tatumella</taxon>
    </lineage>
</organism>
<protein>
    <submittedName>
        <fullName evidence="4">Luciferase</fullName>
    </submittedName>
</protein>
<evidence type="ECO:0000313" key="4">
    <source>
        <dbReference type="EMBL" id="ARU92787.1"/>
    </source>
</evidence>
<evidence type="ECO:0000313" key="7">
    <source>
        <dbReference type="Proteomes" id="UP000195814"/>
    </source>
</evidence>
<dbReference type="KEGG" id="tci:A7K98_02645"/>
<evidence type="ECO:0000256" key="2">
    <source>
        <dbReference type="ARBA" id="ARBA00023033"/>
    </source>
</evidence>
<dbReference type="InterPro" id="IPR050766">
    <property type="entry name" value="Bact_Lucif_Oxidored"/>
</dbReference>
<evidence type="ECO:0000256" key="1">
    <source>
        <dbReference type="ARBA" id="ARBA00023002"/>
    </source>
</evidence>
<dbReference type="AlphaFoldDB" id="A0A1Y0LGB2"/>
<dbReference type="GO" id="GO:0004497">
    <property type="term" value="F:monooxygenase activity"/>
    <property type="evidence" value="ECO:0007669"/>
    <property type="project" value="UniProtKB-KW"/>
</dbReference>
<dbReference type="InterPro" id="IPR036661">
    <property type="entry name" value="Luciferase-like_sf"/>
</dbReference>
<dbReference type="Gene3D" id="3.20.20.30">
    <property type="entry name" value="Luciferase-like domain"/>
    <property type="match status" value="1"/>
</dbReference>
<feature type="domain" description="Luciferase-like" evidence="3">
    <location>
        <begin position="1"/>
        <end position="303"/>
    </location>
</feature>
<keyword evidence="6" id="KW-1185">Reference proteome</keyword>
<dbReference type="EMBL" id="CP015581">
    <property type="protein sequence ID" value="ARU96825.1"/>
    <property type="molecule type" value="Genomic_DNA"/>
</dbReference>
<evidence type="ECO:0000313" key="5">
    <source>
        <dbReference type="EMBL" id="ARU96825.1"/>
    </source>
</evidence>
<dbReference type="RefSeq" id="WP_087487174.1">
    <property type="nucleotide sequence ID" value="NZ_CP015579.1"/>
</dbReference>
<name>A0A1Y0LGB2_TATCI</name>
<dbReference type="PANTHER" id="PTHR30137:SF8">
    <property type="entry name" value="BLR5498 PROTEIN"/>
    <property type="match status" value="1"/>
</dbReference>
<evidence type="ECO:0000313" key="6">
    <source>
        <dbReference type="Proteomes" id="UP000195729"/>
    </source>
</evidence>